<organism evidence="10 11">
    <name type="scientific">Hypnocyclicus thermotrophus</name>
    <dbReference type="NCBI Taxonomy" id="1627895"/>
    <lineage>
        <taxon>Bacteria</taxon>
        <taxon>Fusobacteriati</taxon>
        <taxon>Fusobacteriota</taxon>
        <taxon>Fusobacteriia</taxon>
        <taxon>Fusobacteriales</taxon>
        <taxon>Fusobacteriaceae</taxon>
        <taxon>Hypnocyclicus</taxon>
    </lineage>
</organism>
<dbReference type="PROSITE" id="PS50893">
    <property type="entry name" value="ABC_TRANSPORTER_2"/>
    <property type="match status" value="1"/>
</dbReference>
<feature type="domain" description="ABC transporter" evidence="8">
    <location>
        <begin position="335"/>
        <end position="571"/>
    </location>
</feature>
<dbReference type="Proteomes" id="UP000294678">
    <property type="component" value="Unassembled WGS sequence"/>
</dbReference>
<proteinExistence type="predicted"/>
<dbReference type="InterPro" id="IPR003593">
    <property type="entry name" value="AAA+_ATPase"/>
</dbReference>
<dbReference type="InterPro" id="IPR003439">
    <property type="entry name" value="ABC_transporter-like_ATP-bd"/>
</dbReference>
<dbReference type="GO" id="GO:0005524">
    <property type="term" value="F:ATP binding"/>
    <property type="evidence" value="ECO:0007669"/>
    <property type="project" value="UniProtKB-KW"/>
</dbReference>
<feature type="transmembrane region" description="Helical" evidence="7">
    <location>
        <begin position="56"/>
        <end position="76"/>
    </location>
</feature>
<dbReference type="GO" id="GO:0005886">
    <property type="term" value="C:plasma membrane"/>
    <property type="evidence" value="ECO:0007669"/>
    <property type="project" value="UniProtKB-SubCell"/>
</dbReference>
<name>A0AA46DYS9_9FUSO</name>
<dbReference type="SUPFAM" id="SSF52540">
    <property type="entry name" value="P-loop containing nucleoside triphosphate hydrolases"/>
    <property type="match status" value="1"/>
</dbReference>
<dbReference type="PROSITE" id="PS00211">
    <property type="entry name" value="ABC_TRANSPORTER_1"/>
    <property type="match status" value="1"/>
</dbReference>
<feature type="transmembrane region" description="Helical" evidence="7">
    <location>
        <begin position="245"/>
        <end position="266"/>
    </location>
</feature>
<reference evidence="10 11" key="1">
    <citation type="submission" date="2019-03" db="EMBL/GenBank/DDBJ databases">
        <title>Genomic Encyclopedia of Type Strains, Phase IV (KMG-IV): sequencing the most valuable type-strain genomes for metagenomic binning, comparative biology and taxonomic classification.</title>
        <authorList>
            <person name="Goeker M."/>
        </authorList>
    </citation>
    <scope>NUCLEOTIDE SEQUENCE [LARGE SCALE GENOMIC DNA]</scope>
    <source>
        <strain evidence="10 11">DSM 100055</strain>
    </source>
</reference>
<dbReference type="InterPro" id="IPR039421">
    <property type="entry name" value="Type_1_exporter"/>
</dbReference>
<keyword evidence="11" id="KW-1185">Reference proteome</keyword>
<dbReference type="Pfam" id="PF00005">
    <property type="entry name" value="ABC_tran"/>
    <property type="match status" value="1"/>
</dbReference>
<sequence>MKNRISKLISYAKPFILSIIATIILSILVSITNAYPVKIMKNITDDVLIAKDLKKLQFVVIGIILLMLAKGVFNYYRIYLQNYISGKMVRNMRNELYEKVIYMSHDFFNKSKIGDLITRFISDLTMVQNVVTLSFELVVQLLTIIILLGNVFLLNWKLSIICLVLIPASSGIVRKYSKKLQNTGKGMQESFSKLNSLLQEILNGINIIKSFATEVYEIDRFREKNDENYRLTLKNVKVNARVRPLVEFTSTLGVAIIAYYGGLLVINGEMTPGELMSFLTSLGLISEPLKSVADKISAIQTRRHSINRVFEVLESNEFIKEQKHAKKLKKVKGKVSIKELWFKYNEKEDYVLKNINLDVNPGEMIALVGKSGSGKTTLVNLLPRFYDIKKGEILIDDVSIKDIKIESLRKNIGIVPQETFLFSGTIYDNISYGSIHKTTKKDIIKAAKMANAYNFIMEFPNGFDTEIGEKGVRLSGGQKQRIAIARALLENPPILILDEATSALDTESEKIVQDALDKLMENRTSFVIAHRLSTILSADKIVVMENGEVKEVGKKDELLAKNGIFKKLYDTQFKEVKEK</sequence>
<comment type="subcellular location">
    <subcellularLocation>
        <location evidence="1">Cell membrane</location>
        <topology evidence="1">Multi-pass membrane protein</topology>
    </subcellularLocation>
</comment>
<evidence type="ECO:0000256" key="1">
    <source>
        <dbReference type="ARBA" id="ARBA00004651"/>
    </source>
</evidence>
<feature type="transmembrane region" description="Helical" evidence="7">
    <location>
        <begin position="12"/>
        <end position="36"/>
    </location>
</feature>
<dbReference type="FunFam" id="3.40.50.300:FF:000218">
    <property type="entry name" value="Multidrug ABC transporter ATP-binding protein"/>
    <property type="match status" value="1"/>
</dbReference>
<keyword evidence="3" id="KW-0547">Nucleotide-binding</keyword>
<feature type="transmembrane region" description="Helical" evidence="7">
    <location>
        <begin position="129"/>
        <end position="148"/>
    </location>
</feature>
<dbReference type="PROSITE" id="PS50929">
    <property type="entry name" value="ABC_TM1F"/>
    <property type="match status" value="1"/>
</dbReference>
<keyword evidence="5 7" id="KW-1133">Transmembrane helix</keyword>
<evidence type="ECO:0000313" key="10">
    <source>
        <dbReference type="EMBL" id="TDT70618.1"/>
    </source>
</evidence>
<dbReference type="InterPro" id="IPR017871">
    <property type="entry name" value="ABC_transporter-like_CS"/>
</dbReference>
<evidence type="ECO:0000256" key="2">
    <source>
        <dbReference type="ARBA" id="ARBA00022692"/>
    </source>
</evidence>
<dbReference type="InterPro" id="IPR027417">
    <property type="entry name" value="P-loop_NTPase"/>
</dbReference>
<dbReference type="PANTHER" id="PTHR43394">
    <property type="entry name" value="ATP-DEPENDENT PERMEASE MDL1, MITOCHONDRIAL"/>
    <property type="match status" value="1"/>
</dbReference>
<feature type="domain" description="ABC transmembrane type-1" evidence="9">
    <location>
        <begin position="20"/>
        <end position="301"/>
    </location>
</feature>
<evidence type="ECO:0000256" key="6">
    <source>
        <dbReference type="ARBA" id="ARBA00023136"/>
    </source>
</evidence>
<dbReference type="SUPFAM" id="SSF90123">
    <property type="entry name" value="ABC transporter transmembrane region"/>
    <property type="match status" value="1"/>
</dbReference>
<dbReference type="InterPro" id="IPR036640">
    <property type="entry name" value="ABC1_TM_sf"/>
</dbReference>
<dbReference type="RefSeq" id="WP_134113052.1">
    <property type="nucleotide sequence ID" value="NZ_SOBG01000004.1"/>
</dbReference>
<dbReference type="EMBL" id="SOBG01000004">
    <property type="protein sequence ID" value="TDT70618.1"/>
    <property type="molecule type" value="Genomic_DNA"/>
</dbReference>
<evidence type="ECO:0000256" key="5">
    <source>
        <dbReference type="ARBA" id="ARBA00022989"/>
    </source>
</evidence>
<dbReference type="GO" id="GO:0015421">
    <property type="term" value="F:ABC-type oligopeptide transporter activity"/>
    <property type="evidence" value="ECO:0007669"/>
    <property type="project" value="TreeGrafter"/>
</dbReference>
<dbReference type="InterPro" id="IPR011527">
    <property type="entry name" value="ABC1_TM_dom"/>
</dbReference>
<evidence type="ECO:0000313" key="11">
    <source>
        <dbReference type="Proteomes" id="UP000294678"/>
    </source>
</evidence>
<evidence type="ECO:0000259" key="8">
    <source>
        <dbReference type="PROSITE" id="PS50893"/>
    </source>
</evidence>
<dbReference type="Gene3D" id="3.40.50.300">
    <property type="entry name" value="P-loop containing nucleotide triphosphate hydrolases"/>
    <property type="match status" value="1"/>
</dbReference>
<protein>
    <submittedName>
        <fullName evidence="10">ATP-binding cassette subfamily B protein/subfamily B ATP-binding cassette protein MsbA</fullName>
    </submittedName>
</protein>
<evidence type="ECO:0000256" key="3">
    <source>
        <dbReference type="ARBA" id="ARBA00022741"/>
    </source>
</evidence>
<dbReference type="GO" id="GO:0016887">
    <property type="term" value="F:ATP hydrolysis activity"/>
    <property type="evidence" value="ECO:0007669"/>
    <property type="project" value="InterPro"/>
</dbReference>
<accession>A0AA46DYS9</accession>
<dbReference type="AlphaFoldDB" id="A0AA46DYS9"/>
<dbReference type="Pfam" id="PF00664">
    <property type="entry name" value="ABC_membrane"/>
    <property type="match status" value="1"/>
</dbReference>
<evidence type="ECO:0000256" key="7">
    <source>
        <dbReference type="SAM" id="Phobius"/>
    </source>
</evidence>
<dbReference type="Gene3D" id="1.20.1560.10">
    <property type="entry name" value="ABC transporter type 1, transmembrane domain"/>
    <property type="match status" value="1"/>
</dbReference>
<evidence type="ECO:0000256" key="4">
    <source>
        <dbReference type="ARBA" id="ARBA00022840"/>
    </source>
</evidence>
<dbReference type="CDD" id="cd18552">
    <property type="entry name" value="ABC_6TM_MsbA_like"/>
    <property type="match status" value="1"/>
</dbReference>
<gene>
    <name evidence="10" type="ORF">EV215_1169</name>
</gene>
<comment type="caution">
    <text evidence="10">The sequence shown here is derived from an EMBL/GenBank/DDBJ whole genome shotgun (WGS) entry which is preliminary data.</text>
</comment>
<evidence type="ECO:0000259" key="9">
    <source>
        <dbReference type="PROSITE" id="PS50929"/>
    </source>
</evidence>
<dbReference type="SMART" id="SM00382">
    <property type="entry name" value="AAA"/>
    <property type="match status" value="1"/>
</dbReference>
<keyword evidence="6 7" id="KW-0472">Membrane</keyword>
<keyword evidence="2 7" id="KW-0812">Transmembrane</keyword>
<keyword evidence="4 10" id="KW-0067">ATP-binding</keyword>
<dbReference type="PANTHER" id="PTHR43394:SF1">
    <property type="entry name" value="ATP-BINDING CASSETTE SUB-FAMILY B MEMBER 10, MITOCHONDRIAL"/>
    <property type="match status" value="1"/>
</dbReference>